<keyword evidence="1" id="KW-1133">Transmembrane helix</keyword>
<organism evidence="2 3">
    <name type="scientific">Paraconexibacter antarcticus</name>
    <dbReference type="NCBI Taxonomy" id="2949664"/>
    <lineage>
        <taxon>Bacteria</taxon>
        <taxon>Bacillati</taxon>
        <taxon>Actinomycetota</taxon>
        <taxon>Thermoleophilia</taxon>
        <taxon>Solirubrobacterales</taxon>
        <taxon>Paraconexibacteraceae</taxon>
        <taxon>Paraconexibacter</taxon>
    </lineage>
</organism>
<sequence length="116" mass="12557">MIASSVRLRQLLRRRRRLLTVACAALTLGVFAHHALPEQAMTGSDHGMGQHATAAMVMCLSVAAAAGLWAVGRLPRLHPRRRPTLILPLRLPMAELTPLVIPRARAGPLGPVVLRI</sequence>
<name>A0ABY5DR92_9ACTN</name>
<evidence type="ECO:0000313" key="2">
    <source>
        <dbReference type="EMBL" id="UTI63970.1"/>
    </source>
</evidence>
<proteinExistence type="predicted"/>
<protein>
    <submittedName>
        <fullName evidence="2">Uncharacterized protein</fullName>
    </submittedName>
</protein>
<dbReference type="SUPFAM" id="SSF103473">
    <property type="entry name" value="MFS general substrate transporter"/>
    <property type="match status" value="1"/>
</dbReference>
<keyword evidence="1" id="KW-0812">Transmembrane</keyword>
<keyword evidence="1" id="KW-0472">Membrane</keyword>
<dbReference type="Proteomes" id="UP001056035">
    <property type="component" value="Chromosome"/>
</dbReference>
<dbReference type="EMBL" id="CP098502">
    <property type="protein sequence ID" value="UTI63970.1"/>
    <property type="molecule type" value="Genomic_DNA"/>
</dbReference>
<feature type="transmembrane region" description="Helical" evidence="1">
    <location>
        <begin position="48"/>
        <end position="72"/>
    </location>
</feature>
<accession>A0ABY5DR92</accession>
<gene>
    <name evidence="2" type="ORF">NBH00_21840</name>
</gene>
<reference evidence="2 3" key="1">
    <citation type="submission" date="2022-06" db="EMBL/GenBank/DDBJ databases">
        <title>Paraconexibacter antarcticus.</title>
        <authorList>
            <person name="Kim C.S."/>
        </authorList>
    </citation>
    <scope>NUCLEOTIDE SEQUENCE [LARGE SCALE GENOMIC DNA]</scope>
    <source>
        <strain evidence="2 3">02-257</strain>
    </source>
</reference>
<keyword evidence="3" id="KW-1185">Reference proteome</keyword>
<dbReference type="InterPro" id="IPR036259">
    <property type="entry name" value="MFS_trans_sf"/>
</dbReference>
<evidence type="ECO:0000256" key="1">
    <source>
        <dbReference type="SAM" id="Phobius"/>
    </source>
</evidence>
<dbReference type="RefSeq" id="WP_254570686.1">
    <property type="nucleotide sequence ID" value="NZ_CP098502.1"/>
</dbReference>
<evidence type="ECO:0000313" key="3">
    <source>
        <dbReference type="Proteomes" id="UP001056035"/>
    </source>
</evidence>